<keyword evidence="6" id="KW-0865">Zymogen</keyword>
<organism evidence="10 11">
    <name type="scientific">Nocardiopsis mangrovi</name>
    <dbReference type="NCBI Taxonomy" id="1179818"/>
    <lineage>
        <taxon>Bacteria</taxon>
        <taxon>Bacillati</taxon>
        <taxon>Actinomycetota</taxon>
        <taxon>Actinomycetes</taxon>
        <taxon>Streptosporangiales</taxon>
        <taxon>Nocardiopsidaceae</taxon>
        <taxon>Nocardiopsis</taxon>
    </lineage>
</organism>
<dbReference type="CDD" id="cd21112">
    <property type="entry name" value="alphaLP-like"/>
    <property type="match status" value="1"/>
</dbReference>
<proteinExistence type="inferred from homology"/>
<evidence type="ECO:0000256" key="7">
    <source>
        <dbReference type="ARBA" id="ARBA00023157"/>
    </source>
</evidence>
<keyword evidence="7" id="KW-1015">Disulfide bond</keyword>
<name>A0ABV9DPB0_9ACTN</name>
<evidence type="ECO:0000256" key="1">
    <source>
        <dbReference type="ARBA" id="ARBA00007664"/>
    </source>
</evidence>
<dbReference type="RefSeq" id="WP_378570664.1">
    <property type="nucleotide sequence ID" value="NZ_JBHSFQ010000001.1"/>
</dbReference>
<keyword evidence="11" id="KW-1185">Reference proteome</keyword>
<evidence type="ECO:0000256" key="2">
    <source>
        <dbReference type="ARBA" id="ARBA00022670"/>
    </source>
</evidence>
<reference evidence="11" key="1">
    <citation type="journal article" date="2019" name="Int. J. Syst. Evol. Microbiol.">
        <title>The Global Catalogue of Microorganisms (GCM) 10K type strain sequencing project: providing services to taxonomists for standard genome sequencing and annotation.</title>
        <authorList>
            <consortium name="The Broad Institute Genomics Platform"/>
            <consortium name="The Broad Institute Genome Sequencing Center for Infectious Disease"/>
            <person name="Wu L."/>
            <person name="Ma J."/>
        </authorList>
    </citation>
    <scope>NUCLEOTIDE SEQUENCE [LARGE SCALE GENOMIC DNA]</scope>
    <source>
        <strain evidence="11">XZYJ18</strain>
    </source>
</reference>
<evidence type="ECO:0000256" key="5">
    <source>
        <dbReference type="ARBA" id="ARBA00022825"/>
    </source>
</evidence>
<dbReference type="InterPro" id="IPR001316">
    <property type="entry name" value="Pept_S1A_streptogrisin"/>
</dbReference>
<feature type="domain" description="Peptidase S1A alpha-lytic prodomain" evidence="9">
    <location>
        <begin position="127"/>
        <end position="180"/>
    </location>
</feature>
<dbReference type="InterPro" id="IPR009003">
    <property type="entry name" value="Peptidase_S1_PA"/>
</dbReference>
<evidence type="ECO:0000313" key="11">
    <source>
        <dbReference type="Proteomes" id="UP001595923"/>
    </source>
</evidence>
<evidence type="ECO:0000256" key="8">
    <source>
        <dbReference type="SAM" id="SignalP"/>
    </source>
</evidence>
<feature type="signal peptide" evidence="8">
    <location>
        <begin position="1"/>
        <end position="30"/>
    </location>
</feature>
<dbReference type="PIRSF" id="PIRSF001134">
    <property type="entry name" value="Streptogrisin"/>
    <property type="match status" value="1"/>
</dbReference>
<dbReference type="Pfam" id="PF02983">
    <property type="entry name" value="Pro_Al_protease"/>
    <property type="match status" value="1"/>
</dbReference>
<accession>A0ABV9DPB0</accession>
<comment type="similarity">
    <text evidence="1">Belongs to the peptidase S1 family.</text>
</comment>
<dbReference type="InterPro" id="IPR004236">
    <property type="entry name" value="Pept_S1_alpha_lytic"/>
</dbReference>
<dbReference type="Gene3D" id="3.30.300.50">
    <property type="match status" value="2"/>
</dbReference>
<comment type="caution">
    <text evidence="10">The sequence shown here is derived from an EMBL/GenBank/DDBJ whole genome shotgun (WGS) entry which is preliminary data.</text>
</comment>
<sequence>MRKSARKPSVYYTVGGSVLALGVFGAVAVAAVDGAEEAAAPQASAEQVSAISEGFGLTSEEATELVAQQAEAGALESRLRDQLGTTFGGGWFDIETGGLTVAITDESAAAQVTEAGAEPKVVTYGEDSLNEMVATLNAEGATQDQGIAGWYPDTMGDSVVVRALEGEADAAEAWATEAGLSPDAVEVEEVAEAPRLYADIIGGDPYFIDSSGRCSVGFATTTGFVTAGHCGETGTPVGTEDGSGTGTVTGSVFPGSDMGVVEADSNWTPTGVVNDYEGGTIAVAGSEEAPEGSAICRSGSTTGMHCGTVGAANQSVTYPEGTVNGLTETDVCAEPGDSGGSWISGDQAQGVTSGGSGDCTSGGVTFFQPVNPILEEFGVELVTS</sequence>
<evidence type="ECO:0000259" key="9">
    <source>
        <dbReference type="Pfam" id="PF02983"/>
    </source>
</evidence>
<feature type="chain" id="PRO_5046241894" evidence="8">
    <location>
        <begin position="31"/>
        <end position="384"/>
    </location>
</feature>
<evidence type="ECO:0000256" key="4">
    <source>
        <dbReference type="ARBA" id="ARBA00022801"/>
    </source>
</evidence>
<gene>
    <name evidence="10" type="ORF">ACFO4E_01360</name>
</gene>
<dbReference type="SUPFAM" id="SSF50494">
    <property type="entry name" value="Trypsin-like serine proteases"/>
    <property type="match status" value="1"/>
</dbReference>
<evidence type="ECO:0000256" key="3">
    <source>
        <dbReference type="ARBA" id="ARBA00022729"/>
    </source>
</evidence>
<dbReference type="Gene3D" id="2.40.10.10">
    <property type="entry name" value="Trypsin-like serine proteases"/>
    <property type="match status" value="2"/>
</dbReference>
<dbReference type="InterPro" id="IPR035070">
    <property type="entry name" value="Streptogrisin_prodomain"/>
</dbReference>
<evidence type="ECO:0000313" key="10">
    <source>
        <dbReference type="EMBL" id="MFC4560495.1"/>
    </source>
</evidence>
<evidence type="ECO:0000256" key="6">
    <source>
        <dbReference type="ARBA" id="ARBA00023145"/>
    </source>
</evidence>
<keyword evidence="3 8" id="KW-0732">Signal</keyword>
<keyword evidence="4" id="KW-0378">Hydrolase</keyword>
<protein>
    <submittedName>
        <fullName evidence="10">S1 family peptidase</fullName>
    </submittedName>
</protein>
<dbReference type="Proteomes" id="UP001595923">
    <property type="component" value="Unassembled WGS sequence"/>
</dbReference>
<keyword evidence="5" id="KW-0720">Serine protease</keyword>
<dbReference type="InterPro" id="IPR043504">
    <property type="entry name" value="Peptidase_S1_PA_chymotrypsin"/>
</dbReference>
<dbReference type="PRINTS" id="PR00861">
    <property type="entry name" value="ALYTICPTASE"/>
</dbReference>
<dbReference type="EMBL" id="JBHSFQ010000001">
    <property type="protein sequence ID" value="MFC4560495.1"/>
    <property type="molecule type" value="Genomic_DNA"/>
</dbReference>
<keyword evidence="2" id="KW-0645">Protease</keyword>